<evidence type="ECO:0000256" key="7">
    <source>
        <dbReference type="ARBA" id="ARBA00022737"/>
    </source>
</evidence>
<dbReference type="Gene3D" id="1.50.40.10">
    <property type="entry name" value="Mitochondrial carrier domain"/>
    <property type="match status" value="1"/>
</dbReference>
<organism evidence="17 18">
    <name type="scientific">Pelagomonas calceolata</name>
    <dbReference type="NCBI Taxonomy" id="35677"/>
    <lineage>
        <taxon>Eukaryota</taxon>
        <taxon>Sar</taxon>
        <taxon>Stramenopiles</taxon>
        <taxon>Ochrophyta</taxon>
        <taxon>Pelagophyceae</taxon>
        <taxon>Pelagomonadales</taxon>
        <taxon>Pelagomonadaceae</taxon>
        <taxon>Pelagomonas</taxon>
    </lineage>
</organism>
<dbReference type="InterPro" id="IPR018108">
    <property type="entry name" value="MCP_transmembrane"/>
</dbReference>
<evidence type="ECO:0000256" key="16">
    <source>
        <dbReference type="RuleBase" id="RU368008"/>
    </source>
</evidence>
<comment type="catalytic activity">
    <reaction evidence="12">
        <text>ADP(in) + ATP(out) = ADP(out) + ATP(in)</text>
        <dbReference type="Rhea" id="RHEA:34999"/>
        <dbReference type="ChEBI" id="CHEBI:30616"/>
        <dbReference type="ChEBI" id="CHEBI:456216"/>
    </reaction>
    <physiologicalReaction direction="left-to-right" evidence="12">
        <dbReference type="Rhea" id="RHEA:35000"/>
    </physiologicalReaction>
</comment>
<evidence type="ECO:0000256" key="1">
    <source>
        <dbReference type="ARBA" id="ARBA00004448"/>
    </source>
</evidence>
<dbReference type="InterPro" id="IPR002067">
    <property type="entry name" value="MCP"/>
</dbReference>
<dbReference type="EMBL" id="CAKKNE010000001">
    <property type="protein sequence ID" value="CAH0364817.1"/>
    <property type="molecule type" value="Genomic_DNA"/>
</dbReference>
<evidence type="ECO:0000256" key="10">
    <source>
        <dbReference type="ARBA" id="ARBA00023128"/>
    </source>
</evidence>
<comment type="function">
    <text evidence="16">Catalyzes the exchange of ADP and ATP across the membrane.</text>
</comment>
<dbReference type="PROSITE" id="PS50920">
    <property type="entry name" value="SOLCAR"/>
    <property type="match status" value="3"/>
</dbReference>
<dbReference type="GO" id="GO:1990544">
    <property type="term" value="P:mitochondrial ATP transmembrane transport"/>
    <property type="evidence" value="ECO:0007669"/>
    <property type="project" value="InterPro"/>
</dbReference>
<dbReference type="InterPro" id="IPR002113">
    <property type="entry name" value="ADT_euk_type"/>
</dbReference>
<evidence type="ECO:0000256" key="14">
    <source>
        <dbReference type="PROSITE-ProRule" id="PRU00282"/>
    </source>
</evidence>
<gene>
    <name evidence="17" type="ORF">PECAL_1P12000</name>
</gene>
<evidence type="ECO:0000256" key="15">
    <source>
        <dbReference type="RuleBase" id="RU000488"/>
    </source>
</evidence>
<reference evidence="17" key="1">
    <citation type="submission" date="2021-11" db="EMBL/GenBank/DDBJ databases">
        <authorList>
            <consortium name="Genoscope - CEA"/>
            <person name="William W."/>
        </authorList>
    </citation>
    <scope>NUCLEOTIDE SEQUENCE</scope>
</reference>
<evidence type="ECO:0000256" key="3">
    <source>
        <dbReference type="ARBA" id="ARBA00011245"/>
    </source>
</evidence>
<keyword evidence="9 16" id="KW-1133">Transmembrane helix</keyword>
<evidence type="ECO:0000256" key="4">
    <source>
        <dbReference type="ARBA" id="ARBA00022448"/>
    </source>
</evidence>
<dbReference type="Pfam" id="PF00153">
    <property type="entry name" value="Mito_carr"/>
    <property type="match status" value="3"/>
</dbReference>
<evidence type="ECO:0000313" key="17">
    <source>
        <dbReference type="EMBL" id="CAH0364817.1"/>
    </source>
</evidence>
<comment type="similarity">
    <text evidence="2 15">Belongs to the mitochondrial carrier (TC 2.A.29) family.</text>
</comment>
<dbReference type="OrthoDB" id="270584at2759"/>
<dbReference type="GO" id="GO:0005471">
    <property type="term" value="F:ATP:ADP antiporter activity"/>
    <property type="evidence" value="ECO:0007669"/>
    <property type="project" value="UniProtKB-UniRule"/>
</dbReference>
<feature type="transmembrane region" description="Helical" evidence="16">
    <location>
        <begin position="203"/>
        <end position="224"/>
    </location>
</feature>
<feature type="repeat" description="Solcar" evidence="14">
    <location>
        <begin position="201"/>
        <end position="288"/>
    </location>
</feature>
<sequence length="289" mass="31051">MSVTKSGVGPAEFAKDLVLGGSSGCLAKTICAPLERVKIVLQTAKSNDGMLRTAQSIVRDQGTTALWRGNLTNCARYFPTQAINFACKERYQKLLVPDRANGFAPWFLGYLAAGGAAGATSLTVVYPLEFAYTRLAADVGSKKQFNGLLDVVKQIRAKEGIGGLYRGYPVSVVGIVVYRAGYFGFYDAGKQVFFTDGGKDTSVFLKFGLALCVDISAAVFAYPVDTVRRRLMMQSGASSVEFDGAASAVRHIYKKEGVGGFFRGCMANNVRAIASALVLVLYDEAKKYV</sequence>
<evidence type="ECO:0000256" key="13">
    <source>
        <dbReference type="ARBA" id="ARBA00045250"/>
    </source>
</evidence>
<keyword evidence="18" id="KW-1185">Reference proteome</keyword>
<protein>
    <recommendedName>
        <fullName evidence="16">ADP/ATP translocase</fullName>
    </recommendedName>
    <alternativeName>
        <fullName evidence="16">ADP,ATP carrier protein</fullName>
    </alternativeName>
</protein>
<keyword evidence="8" id="KW-0999">Mitochondrion inner membrane</keyword>
<keyword evidence="4 15" id="KW-0813">Transport</keyword>
<evidence type="ECO:0000313" key="18">
    <source>
        <dbReference type="Proteomes" id="UP000789595"/>
    </source>
</evidence>
<proteinExistence type="inferred from homology"/>
<dbReference type="GO" id="GO:0005743">
    <property type="term" value="C:mitochondrial inner membrane"/>
    <property type="evidence" value="ECO:0007669"/>
    <property type="project" value="UniProtKB-SubCell"/>
</dbReference>
<comment type="caution">
    <text evidence="17">The sequence shown here is derived from an EMBL/GenBank/DDBJ whole genome shotgun (WGS) entry which is preliminary data.</text>
</comment>
<comment type="function">
    <text evidence="13">ADP:ATP antiporter that mediates import of ADP into the mitochondrial matrix for ATP synthesis, and export of ATP out to fuel the cell. Cycles between the cytoplasmic-open state (c-state) and the matrix-open state (m-state): operates by the alternating access mechanism with a single substrate-binding site intermittently exposed to either the cytosolic (c-state) or matrix (m-state) side of the inner mitochondrial membrane.</text>
</comment>
<keyword evidence="10" id="KW-0496">Mitochondrion</keyword>
<dbReference type="InterPro" id="IPR023395">
    <property type="entry name" value="MCP_dom_sf"/>
</dbReference>
<dbReference type="PRINTS" id="PR00927">
    <property type="entry name" value="ADPTRNSLCASE"/>
</dbReference>
<accession>A0A8J2SFH5</accession>
<dbReference type="Proteomes" id="UP000789595">
    <property type="component" value="Unassembled WGS sequence"/>
</dbReference>
<keyword evidence="5" id="KW-0050">Antiport</keyword>
<evidence type="ECO:0000256" key="6">
    <source>
        <dbReference type="ARBA" id="ARBA00022692"/>
    </source>
</evidence>
<dbReference type="PRINTS" id="PR00926">
    <property type="entry name" value="MITOCARRIER"/>
</dbReference>
<name>A0A8J2SFH5_9STRA</name>
<evidence type="ECO:0000256" key="8">
    <source>
        <dbReference type="ARBA" id="ARBA00022792"/>
    </source>
</evidence>
<keyword evidence="6 14" id="KW-0812">Transmembrane</keyword>
<dbReference type="PANTHER" id="PTHR45635:SF14">
    <property type="entry name" value="ADP_ATP TRANSLOCASE"/>
    <property type="match status" value="1"/>
</dbReference>
<dbReference type="SUPFAM" id="SSF103506">
    <property type="entry name" value="Mitochondrial carrier"/>
    <property type="match status" value="1"/>
</dbReference>
<comment type="caution">
    <text evidence="16">Lacks conserved residue(s) required for the propagation of feature annotation.</text>
</comment>
<comment type="subcellular location">
    <subcellularLocation>
        <location evidence="16">Membrane</location>
        <topology evidence="16">Multi-pass membrane protein</topology>
    </subcellularLocation>
    <subcellularLocation>
        <location evidence="1">Mitochondrion inner membrane</location>
        <topology evidence="1">Multi-pass membrane protein</topology>
    </subcellularLocation>
</comment>
<keyword evidence="7" id="KW-0677">Repeat</keyword>
<feature type="transmembrane region" description="Helical" evidence="16">
    <location>
        <begin position="163"/>
        <end position="183"/>
    </location>
</feature>
<evidence type="ECO:0000256" key="2">
    <source>
        <dbReference type="ARBA" id="ARBA00006375"/>
    </source>
</evidence>
<dbReference type="AlphaFoldDB" id="A0A8J2SFH5"/>
<evidence type="ECO:0000256" key="12">
    <source>
        <dbReference type="ARBA" id="ARBA00024143"/>
    </source>
</evidence>
<evidence type="ECO:0000256" key="11">
    <source>
        <dbReference type="ARBA" id="ARBA00023136"/>
    </source>
</evidence>
<feature type="repeat" description="Solcar" evidence="14">
    <location>
        <begin position="11"/>
        <end position="94"/>
    </location>
</feature>
<dbReference type="PANTHER" id="PTHR45635">
    <property type="entry name" value="ADP,ATP CARRIER PROTEIN 1-RELATED-RELATED"/>
    <property type="match status" value="1"/>
</dbReference>
<comment type="subunit">
    <text evidence="3 16">Monomer.</text>
</comment>
<feature type="repeat" description="Solcar" evidence="14">
    <location>
        <begin position="105"/>
        <end position="192"/>
    </location>
</feature>
<evidence type="ECO:0000256" key="9">
    <source>
        <dbReference type="ARBA" id="ARBA00022989"/>
    </source>
</evidence>
<dbReference type="GO" id="GO:0140021">
    <property type="term" value="P:mitochondrial ADP transmembrane transport"/>
    <property type="evidence" value="ECO:0007669"/>
    <property type="project" value="InterPro"/>
</dbReference>
<keyword evidence="11 14" id="KW-0472">Membrane</keyword>
<evidence type="ECO:0000256" key="5">
    <source>
        <dbReference type="ARBA" id="ARBA00022449"/>
    </source>
</evidence>